<dbReference type="EMBL" id="ABMABF030000003">
    <property type="protein sequence ID" value="EMJ5133517.1"/>
    <property type="molecule type" value="Genomic_DNA"/>
</dbReference>
<dbReference type="InterPro" id="IPR040871">
    <property type="entry name" value="HopA1"/>
</dbReference>
<protein>
    <recommendedName>
        <fullName evidence="2">TcdA/TcdB toxin pore forming domain-containing protein</fullName>
    </recommendedName>
</protein>
<feature type="coiled-coil region" evidence="1">
    <location>
        <begin position="1630"/>
        <end position="1657"/>
    </location>
</feature>
<gene>
    <name evidence="3" type="ORF">RG298_001201</name>
</gene>
<feature type="domain" description="TcdA/TcdB toxin pore forming" evidence="2">
    <location>
        <begin position="1681"/>
        <end position="1759"/>
    </location>
</feature>
<dbReference type="CDD" id="cd20495">
    <property type="entry name" value="C58_PaToxP-like"/>
    <property type="match status" value="1"/>
</dbReference>
<accession>A0AAI9DA74</accession>
<keyword evidence="1" id="KW-0175">Coiled coil</keyword>
<name>A0AAI9DA74_PROST</name>
<reference evidence="3" key="1">
    <citation type="submission" date="2024-02" db="EMBL/GenBank/DDBJ databases">
        <authorList>
            <consortium name="Clinical and Environmental Microbiology Branch: Whole genome sequencing antimicrobial resistance pathogens in the healthcare setting"/>
        </authorList>
    </citation>
    <scope>NUCLEOTIDE SEQUENCE</scope>
    <source>
        <strain evidence="3">2021GO-0154</strain>
    </source>
</reference>
<sequence>MPDNSYQSLLSMARDLNDKLVSDPRVMKLILYIQEGFRDNGHQWNFELINQKNKLKKIIESICYGYYSEDKSSVSQALNIDEQKKFIENIQSSIEQENNFNIRAQGYERIAFSQLTEQQLENTFAFRILPKNRNQRQENRSRISARITLKVNKASFNKLWDALILLFKNNPPEWLNQAKIMGPKAIGNRTDDAVIYFYESSLEHAEEIRARLLQSLDSSDFIEHSPIGMYHLDKGISYSETPEGQSSSHGESRSRIIASALTQSLLSNESIEEILPQRLQANGYNINEPALASQAWHDLNIKAGLGGSLVYRNGQASPDIWRFISNPLEFSSKNAISGDRMTSMGRLPVQGRVQLVQIAPNSYAIEYVYQPSQQGLEFSARSYFLGYNGANPSIKSPAYVDIPINALEESFLFTGTLTGCSVIVTQLNDTTYRVYHDGRVNSSTLYDNVVMAYDFRDYQVPGTDEGMGMVYMRFKDGQWQLILQKQEYQRTADNIYPVLRRNEAAISGLYADENWSVQRQEQFLSDREQIHNKLKELAARYRISTENITDGIYVEGEFSLIHPAMEPWLNLIDQIRVRAEETHTTNDSLFLLNEARSVLSQARTAERNWLWLQIKNKQGFDAVVQVNPNDLGSGLSHISVDRQYELAVQQQIINNNSEFNGGNEQYQDIVINDFNKDLTSSEMKSLYLNGILSGKEYGALYHHIEDTLAKEYMNNVLKQTDKVNTLFQHKGAISSRLAPQDFYLPLMGDDSGGRCYPLVRAMAVALSQKGSAGANVFLDKLFLAAASPTDESTVLIKRSLESLHSNREAIQASSSIGELHLNDIRVQLFEESAVKMYALNTSTHAMLLGKVVNEGNTSFYFYDPNFGLFTFDSREKLFSALNEFMVKDNMASAYYASGSPSTPTFELIAIDTDAMADVKIGNGIRVTDLSNSIELHQIANERAEFNRFIESQANIAKDAQIQSSLEILKAEQWGERITEAYNEITVKNNLEHEWLPNFSNIEVTEEGKYRIQFIHQSDTLETLWVETEDKTFIEFNDYFSEHIGSFGAAFSFENNEFQRGLNINEVDAADGMNSGIAMYSLFQYISNKNRQNVEDGSPSNLKTALKIHAYVGYTMMAQGAISDVSKFAKLVHTLWKEGAGVEKATMETFSSSLARTVGEKLGIGLQIFAVGLDAYELANANTEAQREVFGTQLAFDSGVLATSGIEYGVALTGVESLEGAVGPLAVPLMGIGIGATALVQINARHTQETLGVAAYFAHLKNGYENAQLVYDEKSGLILHAKDVVYKSIDFRRGEMELDSQFIYRGRNGIKWHINGRWISELGQNPSSDDSEAHAINIRDAIGISSSTQQFDKTLSGPILLPIVPKSYIDYTYASFAGVTSRNDYGFSILRKMEEDYQFYFDFFHSGLEKAIEKLTFKYKYTTIRVSLDQKDTHLMVPDIPEEYQHKLLHIVKGYGGEYRININHGAALRLQDEAVNGQRSKWIIDSSFTDGNNIVLYHDRLEINGVSVYTDNLAKSDIITIVNKTHEQYQVDLANSTITLLATDASQWLAGRTINVNIEGIERQITPTDTPEDTQNALKQAIDSVTPQVEHEIDWVLYGMQPAWIREPKPQRTPLTPQAARQSLQKALQEMRLTAQQDALQKALDKAQKANKQGEVENAIQQTLKEALQQVKQDGVQLSPETYFNAIANKGHLDNSFIVVNHYQHNRRNVGRAYFDTKNNRMILTTTFGEKYRSGILSAVDNQYAYFFSDDRSLAWSVDIENGSRRGNYDFSVFKINNTPAKIINMWQENNEVLIETSITLDDNTLLARFAINGSHLDLKKLSNNRYLLDEIANTATTNLPDKFNFICFLTRYQANKSNFDFKLEADDFMYNAQILEIDGKDSHGINRRYWIRKESNTLIKPNLEASFTPFIDDSGNEVKWMPPDDIALVGNLFDSHQTGIFFFYSKKENKLYRQEGLGQDELDSNQPTAKILTGIIEPINNIVVQDGNLLVISEEGTVDQVNIDGHIRRVSLNEKWLSGDSPWWERIDSEYKNLDHPITLLGLRKNNDNSIIPAWYFNEKTIIAHTLPSSNNVHLVGFASDNQGAYIFDYQAGKLYYQPSIEQNALLTAFGENRNKLNSHNSLPDSVIVYPELTFKNVSLVKGGILLTTGNNGVIYHALSNDYDVRNKQTLGDSFVINGTDHDDILHVNKIAEVKSLVISGGEGKDTYKLDYQDWQKYDVIIIDNYAKDKKIDRIELSIDNDLEQIFIKRNNHDLIIFDVENKTSLILREVYGSNAEEYLHFDLRINNGVNHITADIMINYFSDKQLSVPILTLLDIQIDRDFNPIYSKDLAALSEQMSQSESKDLVNIPLDEPYKKSKFSASGNVITLPESSFSMV</sequence>
<organism evidence="3">
    <name type="scientific">Providencia stuartii</name>
    <dbReference type="NCBI Taxonomy" id="588"/>
    <lineage>
        <taxon>Bacteria</taxon>
        <taxon>Pseudomonadati</taxon>
        <taxon>Pseudomonadota</taxon>
        <taxon>Gammaproteobacteria</taxon>
        <taxon>Enterobacterales</taxon>
        <taxon>Morganellaceae</taxon>
        <taxon>Providencia</taxon>
    </lineage>
</organism>
<proteinExistence type="predicted"/>
<evidence type="ECO:0000259" key="2">
    <source>
        <dbReference type="Pfam" id="PF12920"/>
    </source>
</evidence>
<dbReference type="InterPro" id="IPR024769">
    <property type="entry name" value="TcdA/TcdB_pore_forming"/>
</dbReference>
<evidence type="ECO:0000313" key="3">
    <source>
        <dbReference type="EMBL" id="EMJ5133517.1"/>
    </source>
</evidence>
<evidence type="ECO:0000256" key="1">
    <source>
        <dbReference type="SAM" id="Coils"/>
    </source>
</evidence>
<dbReference type="Pfam" id="PF17914">
    <property type="entry name" value="HopA1"/>
    <property type="match status" value="1"/>
</dbReference>
<feature type="domain" description="TcdA/TcdB toxin pore forming" evidence="2">
    <location>
        <begin position="975"/>
        <end position="1562"/>
    </location>
</feature>
<comment type="caution">
    <text evidence="3">The sequence shown here is derived from an EMBL/GenBank/DDBJ whole genome shotgun (WGS) entry which is preliminary data.</text>
</comment>
<dbReference type="Pfam" id="PF12920">
    <property type="entry name" value="TcdA_TcdB_pore"/>
    <property type="match status" value="2"/>
</dbReference>